<accession>A0A1I6MP56</accession>
<dbReference type="PIRSF" id="PIRSF016498">
    <property type="entry name" value="UCP016498"/>
    <property type="match status" value="1"/>
</dbReference>
<gene>
    <name evidence="1" type="ORF">SAMN05421771_3146</name>
</gene>
<dbReference type="InterPro" id="IPR018699">
    <property type="entry name" value="DUF2203"/>
</dbReference>
<sequence>MTKTFTWQEAQTLLPVLESLLKRAQANAEKASGLEVEMQELSQRIFLSGGVRVDVSVAAKRRAQFDKSSKEVQDTLAEIEAIGVQVADLEEGVLAFPCKLEGATVFLSWQLGELTITSWVNENESIADRKPIDGRFGRIERERLN</sequence>
<evidence type="ECO:0000313" key="2">
    <source>
        <dbReference type="Proteomes" id="UP000199024"/>
    </source>
</evidence>
<dbReference type="Proteomes" id="UP000199024">
    <property type="component" value="Unassembled WGS sequence"/>
</dbReference>
<dbReference type="RefSeq" id="WP_089840413.1">
    <property type="nucleotide sequence ID" value="NZ_FOZL01000001.1"/>
</dbReference>
<evidence type="ECO:0000313" key="1">
    <source>
        <dbReference type="EMBL" id="SFS17411.1"/>
    </source>
</evidence>
<protein>
    <submittedName>
        <fullName evidence="1">Uncharacterized conserved protein</fullName>
    </submittedName>
</protein>
<name>A0A1I6MP56_9BACT</name>
<reference evidence="1 2" key="1">
    <citation type="submission" date="2016-10" db="EMBL/GenBank/DDBJ databases">
        <authorList>
            <person name="de Groot N.N."/>
        </authorList>
    </citation>
    <scope>NUCLEOTIDE SEQUENCE [LARGE SCALE GENOMIC DNA]</scope>
    <source>
        <strain evidence="1 2">DSM 21001</strain>
    </source>
</reference>
<dbReference type="AlphaFoldDB" id="A0A1I6MP56"/>
<keyword evidence="2" id="KW-1185">Reference proteome</keyword>
<dbReference type="EMBL" id="FOZL01000001">
    <property type="protein sequence ID" value="SFS17411.1"/>
    <property type="molecule type" value="Genomic_DNA"/>
</dbReference>
<proteinExistence type="predicted"/>
<dbReference type="OrthoDB" id="9802910at2"/>
<dbReference type="STRING" id="474950.SAMN05421771_3146"/>
<dbReference type="Pfam" id="PF09969">
    <property type="entry name" value="DUF2203"/>
    <property type="match status" value="1"/>
</dbReference>
<organism evidence="1 2">
    <name type="scientific">Granulicella pectinivorans</name>
    <dbReference type="NCBI Taxonomy" id="474950"/>
    <lineage>
        <taxon>Bacteria</taxon>
        <taxon>Pseudomonadati</taxon>
        <taxon>Acidobacteriota</taxon>
        <taxon>Terriglobia</taxon>
        <taxon>Terriglobales</taxon>
        <taxon>Acidobacteriaceae</taxon>
        <taxon>Granulicella</taxon>
    </lineage>
</organism>